<name>A0A2N3NIW0_9PEZI</name>
<feature type="transmembrane region" description="Helical" evidence="7">
    <location>
        <begin position="237"/>
        <end position="259"/>
    </location>
</feature>
<reference evidence="9 10" key="1">
    <citation type="journal article" date="2017" name="G3 (Bethesda)">
        <title>First Draft Genome Sequence of the Pathogenic Fungus Lomentospora prolificans (Formerly Scedosporium prolificans).</title>
        <authorList>
            <person name="Luo R."/>
            <person name="Zimin A."/>
            <person name="Workman R."/>
            <person name="Fan Y."/>
            <person name="Pertea G."/>
            <person name="Grossman N."/>
            <person name="Wear M.P."/>
            <person name="Jia B."/>
            <person name="Miller H."/>
            <person name="Casadevall A."/>
            <person name="Timp W."/>
            <person name="Zhang S.X."/>
            <person name="Salzberg S.L."/>
        </authorList>
    </citation>
    <scope>NUCLEOTIDE SEQUENCE [LARGE SCALE GENOMIC DNA]</scope>
    <source>
        <strain evidence="9 10">JHH-5317</strain>
    </source>
</reference>
<evidence type="ECO:0000256" key="3">
    <source>
        <dbReference type="ARBA" id="ARBA00022692"/>
    </source>
</evidence>
<evidence type="ECO:0000256" key="6">
    <source>
        <dbReference type="SAM" id="MobiDB-lite"/>
    </source>
</evidence>
<keyword evidence="4 7" id="KW-1133">Transmembrane helix</keyword>
<feature type="transmembrane region" description="Helical" evidence="7">
    <location>
        <begin position="181"/>
        <end position="204"/>
    </location>
</feature>
<feature type="transmembrane region" description="Helical" evidence="7">
    <location>
        <begin position="460"/>
        <end position="489"/>
    </location>
</feature>
<evidence type="ECO:0000256" key="7">
    <source>
        <dbReference type="SAM" id="Phobius"/>
    </source>
</evidence>
<proteinExistence type="predicted"/>
<dbReference type="InParanoid" id="A0A2N3NIW0"/>
<keyword evidence="3 7" id="KW-0812">Transmembrane</keyword>
<feature type="transmembrane region" description="Helical" evidence="7">
    <location>
        <begin position="535"/>
        <end position="555"/>
    </location>
</feature>
<evidence type="ECO:0000313" key="10">
    <source>
        <dbReference type="Proteomes" id="UP000233524"/>
    </source>
</evidence>
<feature type="region of interest" description="Disordered" evidence="6">
    <location>
        <begin position="304"/>
        <end position="339"/>
    </location>
</feature>
<evidence type="ECO:0000256" key="1">
    <source>
        <dbReference type="ARBA" id="ARBA00004141"/>
    </source>
</evidence>
<dbReference type="PANTHER" id="PTHR23504:SF6">
    <property type="entry name" value="MULTIDRUG TRANSPORTER, PUTATIVE (AFU_ORTHOLOGUE AFUA_4G08740)-RELATED"/>
    <property type="match status" value="1"/>
</dbReference>
<dbReference type="OrthoDB" id="10262656at2759"/>
<feature type="transmembrane region" description="Helical" evidence="7">
    <location>
        <begin position="352"/>
        <end position="373"/>
    </location>
</feature>
<feature type="transmembrane region" description="Helical" evidence="7">
    <location>
        <begin position="403"/>
        <end position="422"/>
    </location>
</feature>
<dbReference type="SUPFAM" id="SSF103473">
    <property type="entry name" value="MFS general substrate transporter"/>
    <property type="match status" value="1"/>
</dbReference>
<feature type="domain" description="Major facilitator superfamily (MFS) profile" evidence="8">
    <location>
        <begin position="53"/>
        <end position="560"/>
    </location>
</feature>
<comment type="caution">
    <text evidence="9">The sequence shown here is derived from an EMBL/GenBank/DDBJ whole genome shotgun (WGS) entry which is preliminary data.</text>
</comment>
<feature type="compositionally biased region" description="Low complexity" evidence="6">
    <location>
        <begin position="306"/>
        <end position="320"/>
    </location>
</feature>
<accession>A0A2N3NIW0</accession>
<dbReference type="AlphaFoldDB" id="A0A2N3NIW0"/>
<dbReference type="Gene3D" id="1.20.1250.20">
    <property type="entry name" value="MFS general substrate transporter like domains"/>
    <property type="match status" value="1"/>
</dbReference>
<comment type="subcellular location">
    <subcellularLocation>
        <location evidence="1">Membrane</location>
        <topology evidence="1">Multi-pass membrane protein</topology>
    </subcellularLocation>
</comment>
<evidence type="ECO:0000259" key="8">
    <source>
        <dbReference type="PROSITE" id="PS50850"/>
    </source>
</evidence>
<dbReference type="GO" id="GO:0022857">
    <property type="term" value="F:transmembrane transporter activity"/>
    <property type="evidence" value="ECO:0007669"/>
    <property type="project" value="InterPro"/>
</dbReference>
<keyword evidence="2" id="KW-0813">Transport</keyword>
<dbReference type="Proteomes" id="UP000233524">
    <property type="component" value="Unassembled WGS sequence"/>
</dbReference>
<feature type="compositionally biased region" description="Basic and acidic residues" evidence="6">
    <location>
        <begin position="1"/>
        <end position="20"/>
    </location>
</feature>
<evidence type="ECO:0000256" key="5">
    <source>
        <dbReference type="ARBA" id="ARBA00023136"/>
    </source>
</evidence>
<evidence type="ECO:0000256" key="4">
    <source>
        <dbReference type="ARBA" id="ARBA00022989"/>
    </source>
</evidence>
<feature type="transmembrane region" description="Helical" evidence="7">
    <location>
        <begin position="434"/>
        <end position="454"/>
    </location>
</feature>
<dbReference type="InterPro" id="IPR011701">
    <property type="entry name" value="MFS"/>
</dbReference>
<gene>
    <name evidence="9" type="ORF">jhhlp_001651</name>
</gene>
<dbReference type="Pfam" id="PF07690">
    <property type="entry name" value="MFS_1"/>
    <property type="match status" value="1"/>
</dbReference>
<keyword evidence="5 7" id="KW-0472">Membrane</keyword>
<sequence>MDQERLLRPAREPRPNRSEVESNGPPKKPKIGWMDLPNKDQLFLLALCRLSEPLSNVCLLPYIFYLVRSVLPQKATAARSDAESDTAPISEYSGLLVASFPLAQFVVSLAWGDISDRCGRRQSIIFGLLVSAISNAAFGLSRSLGALFFWRTLAGLANGNVSIMRTMTAEVVKERKFQTKAFLLLPLVFNSGMVLSLALGGLLADPVQNLSWAFGPDGFLNFGKDPDGVAWALAYPYALPGLMNAAMLLTALALSWLWLRETLPGSESKSDFGLRIGDFLIRLFKNLVNERDHVQYMPVHDEETFTTSSLSSPASSTAPDPESEEKPSSESLSEKPSPAPRISFRKIWTVKVLTAMMAFGLLPLHNSAFMHIFPVYLSTPHADNASPTLFLFSGGLGLRSSTIGLWLSASGIGGILLQLFIYPRLQERVGTLGILKLSLIIFPVIYGMAPYLSLINTDSILRWLGLGVIICGQIMARTMAIPSTVILLTEAAPTRTVLGTVHGAGNMISSLARAVGPAIGGIVFGWGIKHGMVGAVWWLYLVCVALVALVWTMAFQRRGEEDED</sequence>
<evidence type="ECO:0000256" key="2">
    <source>
        <dbReference type="ARBA" id="ARBA00022448"/>
    </source>
</evidence>
<feature type="region of interest" description="Disordered" evidence="6">
    <location>
        <begin position="1"/>
        <end position="32"/>
    </location>
</feature>
<feature type="transmembrane region" description="Helical" evidence="7">
    <location>
        <begin position="123"/>
        <end position="141"/>
    </location>
</feature>
<dbReference type="PROSITE" id="PS50850">
    <property type="entry name" value="MFS"/>
    <property type="match status" value="1"/>
</dbReference>
<keyword evidence="10" id="KW-1185">Reference proteome</keyword>
<evidence type="ECO:0000313" key="9">
    <source>
        <dbReference type="EMBL" id="PKS12351.1"/>
    </source>
</evidence>
<dbReference type="VEuPathDB" id="FungiDB:jhhlp_001651"/>
<protein>
    <recommendedName>
        <fullName evidence="8">Major facilitator superfamily (MFS) profile domain-containing protein</fullName>
    </recommendedName>
</protein>
<dbReference type="EMBL" id="NLAX01000004">
    <property type="protein sequence ID" value="PKS12351.1"/>
    <property type="molecule type" value="Genomic_DNA"/>
</dbReference>
<organism evidence="9 10">
    <name type="scientific">Lomentospora prolificans</name>
    <dbReference type="NCBI Taxonomy" id="41688"/>
    <lineage>
        <taxon>Eukaryota</taxon>
        <taxon>Fungi</taxon>
        <taxon>Dikarya</taxon>
        <taxon>Ascomycota</taxon>
        <taxon>Pezizomycotina</taxon>
        <taxon>Sordariomycetes</taxon>
        <taxon>Hypocreomycetidae</taxon>
        <taxon>Microascales</taxon>
        <taxon>Microascaceae</taxon>
        <taxon>Lomentospora</taxon>
    </lineage>
</organism>
<dbReference type="InterPro" id="IPR020846">
    <property type="entry name" value="MFS_dom"/>
</dbReference>
<feature type="transmembrane region" description="Helical" evidence="7">
    <location>
        <begin position="510"/>
        <end position="529"/>
    </location>
</feature>
<feature type="transmembrane region" description="Helical" evidence="7">
    <location>
        <begin position="147"/>
        <end position="169"/>
    </location>
</feature>
<dbReference type="InterPro" id="IPR036259">
    <property type="entry name" value="MFS_trans_sf"/>
</dbReference>
<dbReference type="GO" id="GO:0016020">
    <property type="term" value="C:membrane"/>
    <property type="evidence" value="ECO:0007669"/>
    <property type="project" value="UniProtKB-SubCell"/>
</dbReference>
<dbReference type="PANTHER" id="PTHR23504">
    <property type="entry name" value="MAJOR FACILITATOR SUPERFAMILY DOMAIN-CONTAINING PROTEIN 10"/>
    <property type="match status" value="1"/>
</dbReference>